<keyword evidence="2" id="KW-1185">Reference proteome</keyword>
<sequence>MYYVLPIIAKKNLFNPSFLILDELRERKLWWGNKNLF</sequence>
<dbReference type="EMBL" id="AWXR01000009">
    <property type="protein sequence ID" value="ERM83764.1"/>
    <property type="molecule type" value="Genomic_DNA"/>
</dbReference>
<dbReference type="AlphaFoldDB" id="U5C1S0"/>
<comment type="caution">
    <text evidence="1">The sequence shown here is derived from an EMBL/GenBank/DDBJ whole genome shotgun (WGS) entry which is preliminary data.</text>
</comment>
<dbReference type="Proteomes" id="UP000016843">
    <property type="component" value="Unassembled WGS sequence"/>
</dbReference>
<organism evidence="1 2">
    <name type="scientific">Rhodonellum psychrophilum GCM71 = DSM 17998</name>
    <dbReference type="NCBI Taxonomy" id="1123057"/>
    <lineage>
        <taxon>Bacteria</taxon>
        <taxon>Pseudomonadati</taxon>
        <taxon>Bacteroidota</taxon>
        <taxon>Cytophagia</taxon>
        <taxon>Cytophagales</taxon>
        <taxon>Cytophagaceae</taxon>
        <taxon>Rhodonellum</taxon>
    </lineage>
</organism>
<accession>U5C1S0</accession>
<evidence type="ECO:0000313" key="2">
    <source>
        <dbReference type="Proteomes" id="UP000016843"/>
    </source>
</evidence>
<evidence type="ECO:0000313" key="1">
    <source>
        <dbReference type="EMBL" id="ERM83764.1"/>
    </source>
</evidence>
<reference evidence="1 2" key="1">
    <citation type="journal article" date="2013" name="Genome Announc.">
        <title>Draft Genome Sequence of the Psychrophilic and Alkaliphilic Rhodonellum psychrophilum Strain GCM71T.</title>
        <authorList>
            <person name="Hauptmann A.L."/>
            <person name="Glaring M.A."/>
            <person name="Hallin P.F."/>
            <person name="Prieme A."/>
            <person name="Stougaard P."/>
        </authorList>
    </citation>
    <scope>NUCLEOTIDE SEQUENCE [LARGE SCALE GENOMIC DNA]</scope>
    <source>
        <strain evidence="1 2">GCM71</strain>
    </source>
</reference>
<name>U5C1S0_9BACT</name>
<protein>
    <submittedName>
        <fullName evidence="1">Uncharacterized protein</fullName>
    </submittedName>
</protein>
<gene>
    <name evidence="1" type="ORF">P872_01755</name>
</gene>
<proteinExistence type="predicted"/>